<dbReference type="GO" id="GO:0046148">
    <property type="term" value="P:pigment biosynthetic process"/>
    <property type="evidence" value="ECO:0007669"/>
    <property type="project" value="UniProtKB-ARBA"/>
</dbReference>
<evidence type="ECO:0000256" key="6">
    <source>
        <dbReference type="ARBA" id="ARBA00023242"/>
    </source>
</evidence>
<comment type="subcellular location">
    <subcellularLocation>
        <location evidence="1">Nucleus</location>
    </subcellularLocation>
</comment>
<name>A0A9D4X8S2_PEA</name>
<reference evidence="10 11" key="1">
    <citation type="journal article" date="2022" name="Nat. Genet.">
        <title>Improved pea reference genome and pan-genome highlight genomic features and evolutionary characteristics.</title>
        <authorList>
            <person name="Yang T."/>
            <person name="Liu R."/>
            <person name="Luo Y."/>
            <person name="Hu S."/>
            <person name="Wang D."/>
            <person name="Wang C."/>
            <person name="Pandey M.K."/>
            <person name="Ge S."/>
            <person name="Xu Q."/>
            <person name="Li N."/>
            <person name="Li G."/>
            <person name="Huang Y."/>
            <person name="Saxena R.K."/>
            <person name="Ji Y."/>
            <person name="Li M."/>
            <person name="Yan X."/>
            <person name="He Y."/>
            <person name="Liu Y."/>
            <person name="Wang X."/>
            <person name="Xiang C."/>
            <person name="Varshney R.K."/>
            <person name="Ding H."/>
            <person name="Gao S."/>
            <person name="Zong X."/>
        </authorList>
    </citation>
    <scope>NUCLEOTIDE SEQUENCE [LARGE SCALE GENOMIC DNA]</scope>
    <source>
        <strain evidence="10 11">cv. Zhongwan 6</strain>
    </source>
</reference>
<comment type="caution">
    <text evidence="10">The sequence shown here is derived from an EMBL/GenBank/DDBJ whole genome shotgun (WGS) entry which is preliminary data.</text>
</comment>
<keyword evidence="2" id="KW-0677">Repeat</keyword>
<dbReference type="GO" id="GO:0005634">
    <property type="term" value="C:nucleus"/>
    <property type="evidence" value="ECO:0007669"/>
    <property type="project" value="UniProtKB-SubCell"/>
</dbReference>
<keyword evidence="11" id="KW-1185">Reference proteome</keyword>
<feature type="domain" description="Myb-like" evidence="8">
    <location>
        <begin position="9"/>
        <end position="61"/>
    </location>
</feature>
<keyword evidence="6" id="KW-0539">Nucleus</keyword>
<dbReference type="OrthoDB" id="2143914at2759"/>
<feature type="domain" description="HTH myb-type" evidence="9">
    <location>
        <begin position="9"/>
        <end position="61"/>
    </location>
</feature>
<proteinExistence type="predicted"/>
<feature type="region of interest" description="Disordered" evidence="7">
    <location>
        <begin position="145"/>
        <end position="211"/>
    </location>
</feature>
<evidence type="ECO:0000259" key="8">
    <source>
        <dbReference type="PROSITE" id="PS50090"/>
    </source>
</evidence>
<dbReference type="PANTHER" id="PTHR47999">
    <property type="entry name" value="TRANSCRIPTION FACTOR MYB8-RELATED-RELATED"/>
    <property type="match status" value="1"/>
</dbReference>
<dbReference type="FunFam" id="1.10.10.60:FF:000231">
    <property type="entry name" value="Myb transcription factor"/>
    <property type="match status" value="1"/>
</dbReference>
<feature type="domain" description="HTH myb-type" evidence="9">
    <location>
        <begin position="62"/>
        <end position="116"/>
    </location>
</feature>
<dbReference type="GO" id="GO:0006950">
    <property type="term" value="P:response to stress"/>
    <property type="evidence" value="ECO:0007669"/>
    <property type="project" value="UniProtKB-ARBA"/>
</dbReference>
<dbReference type="PROSITE" id="PS50090">
    <property type="entry name" value="MYB_LIKE"/>
    <property type="match status" value="2"/>
</dbReference>
<dbReference type="Gramene" id="Psat04G0090000-T1">
    <property type="protein sequence ID" value="KAI5415654.1"/>
    <property type="gene ID" value="KIW84_040900"/>
</dbReference>
<dbReference type="GO" id="GO:0043565">
    <property type="term" value="F:sequence-specific DNA binding"/>
    <property type="evidence" value="ECO:0007669"/>
    <property type="project" value="UniProtKB-ARBA"/>
</dbReference>
<accession>A0A9D4X8S2</accession>
<dbReference type="InterPro" id="IPR015495">
    <property type="entry name" value="Myb_TF_plants"/>
</dbReference>
<dbReference type="SMART" id="SM00717">
    <property type="entry name" value="SANT"/>
    <property type="match status" value="2"/>
</dbReference>
<dbReference type="PANTHER" id="PTHR47999:SF111">
    <property type="entry name" value="TRANSCRIPTION FACTOR MYB11-RELATED"/>
    <property type="match status" value="1"/>
</dbReference>
<evidence type="ECO:0000256" key="2">
    <source>
        <dbReference type="ARBA" id="ARBA00022737"/>
    </source>
</evidence>
<dbReference type="AlphaFoldDB" id="A0A9D4X8S2"/>
<evidence type="ECO:0000256" key="3">
    <source>
        <dbReference type="ARBA" id="ARBA00023015"/>
    </source>
</evidence>
<dbReference type="PROSITE" id="PS51294">
    <property type="entry name" value="HTH_MYB"/>
    <property type="match status" value="2"/>
</dbReference>
<dbReference type="GO" id="GO:0045893">
    <property type="term" value="P:positive regulation of DNA-templated transcription"/>
    <property type="evidence" value="ECO:0007669"/>
    <property type="project" value="UniProtKB-ARBA"/>
</dbReference>
<feature type="compositionally biased region" description="Low complexity" evidence="7">
    <location>
        <begin position="147"/>
        <end position="156"/>
    </location>
</feature>
<keyword evidence="4" id="KW-0238">DNA-binding</keyword>
<organism evidence="10 11">
    <name type="scientific">Pisum sativum</name>
    <name type="common">Garden pea</name>
    <name type="synonym">Lathyrus oleraceus</name>
    <dbReference type="NCBI Taxonomy" id="3888"/>
    <lineage>
        <taxon>Eukaryota</taxon>
        <taxon>Viridiplantae</taxon>
        <taxon>Streptophyta</taxon>
        <taxon>Embryophyta</taxon>
        <taxon>Tracheophyta</taxon>
        <taxon>Spermatophyta</taxon>
        <taxon>Magnoliopsida</taxon>
        <taxon>eudicotyledons</taxon>
        <taxon>Gunneridae</taxon>
        <taxon>Pentapetalae</taxon>
        <taxon>rosids</taxon>
        <taxon>fabids</taxon>
        <taxon>Fabales</taxon>
        <taxon>Fabaceae</taxon>
        <taxon>Papilionoideae</taxon>
        <taxon>50 kb inversion clade</taxon>
        <taxon>NPAAA clade</taxon>
        <taxon>Hologalegina</taxon>
        <taxon>IRL clade</taxon>
        <taxon>Fabeae</taxon>
        <taxon>Lathyrus</taxon>
    </lineage>
</organism>
<evidence type="ECO:0000256" key="7">
    <source>
        <dbReference type="SAM" id="MobiDB-lite"/>
    </source>
</evidence>
<feature type="compositionally biased region" description="Polar residues" evidence="7">
    <location>
        <begin position="157"/>
        <end position="166"/>
    </location>
</feature>
<dbReference type="Gene3D" id="1.10.10.60">
    <property type="entry name" value="Homeodomain-like"/>
    <property type="match status" value="2"/>
</dbReference>
<evidence type="ECO:0000313" key="10">
    <source>
        <dbReference type="EMBL" id="KAI5415654.1"/>
    </source>
</evidence>
<dbReference type="Pfam" id="PF00249">
    <property type="entry name" value="Myb_DNA-binding"/>
    <property type="match status" value="2"/>
</dbReference>
<dbReference type="InterPro" id="IPR009057">
    <property type="entry name" value="Homeodomain-like_sf"/>
</dbReference>
<dbReference type="EMBL" id="JAMSHJ010000004">
    <property type="protein sequence ID" value="KAI5415654.1"/>
    <property type="molecule type" value="Genomic_DNA"/>
</dbReference>
<keyword evidence="5" id="KW-0804">Transcription</keyword>
<gene>
    <name evidence="10" type="ORF">KIW84_040900</name>
</gene>
<evidence type="ECO:0000256" key="5">
    <source>
        <dbReference type="ARBA" id="ARBA00023163"/>
    </source>
</evidence>
<keyword evidence="3" id="KW-0805">Transcription regulation</keyword>
<dbReference type="InterPro" id="IPR017930">
    <property type="entry name" value="Myb_dom"/>
</dbReference>
<dbReference type="FunFam" id="1.10.10.60:FF:000121">
    <property type="entry name" value="Myb transcription factor"/>
    <property type="match status" value="1"/>
</dbReference>
<evidence type="ECO:0000256" key="1">
    <source>
        <dbReference type="ARBA" id="ARBA00004123"/>
    </source>
</evidence>
<sequence>MGRSPCCEKIGLKKGRWTAEEDKILTDYIQENGEGSWRSLPKNAGLLRCGKSCRLRWINYLRSDVKRGNITPQEEEIIVKLHAVLGNRWSVIAGHLPGRTDNEIKNYWNSHLRRKIYCFMKSLNESLPPIDIAAVNLAAASKRRASRGASTTTATTQHAPKQNQTKNNKKDEVLQVQPPTTLHQRKENASRAEEEPQQQGYNTSNSSFPNMDELVDTLEPYEWLDDEIIKLSYMFESGVLVSPDHMNNENNNNIVTCDENIILDPNCGILVGNHGGDLWSSSNGAESGEWNNNTNNSTSCNSSVNSVYDYQWPDIHLEGSCIQQWDLCEQDQDVNCFWETPNYQVNGFY</sequence>
<evidence type="ECO:0000259" key="9">
    <source>
        <dbReference type="PROSITE" id="PS51294"/>
    </source>
</evidence>
<dbReference type="CDD" id="cd00167">
    <property type="entry name" value="SANT"/>
    <property type="match status" value="2"/>
</dbReference>
<dbReference type="Proteomes" id="UP001058974">
    <property type="component" value="Chromosome 4"/>
</dbReference>
<protein>
    <submittedName>
        <fullName evidence="10">Uncharacterized protein</fullName>
    </submittedName>
</protein>
<evidence type="ECO:0000313" key="11">
    <source>
        <dbReference type="Proteomes" id="UP001058974"/>
    </source>
</evidence>
<feature type="compositionally biased region" description="Basic and acidic residues" evidence="7">
    <location>
        <begin position="184"/>
        <end position="194"/>
    </location>
</feature>
<feature type="domain" description="Myb-like" evidence="8">
    <location>
        <begin position="62"/>
        <end position="112"/>
    </location>
</feature>
<evidence type="ECO:0000256" key="4">
    <source>
        <dbReference type="ARBA" id="ARBA00023125"/>
    </source>
</evidence>
<feature type="compositionally biased region" description="Polar residues" evidence="7">
    <location>
        <begin position="197"/>
        <end position="209"/>
    </location>
</feature>
<dbReference type="InterPro" id="IPR001005">
    <property type="entry name" value="SANT/Myb"/>
</dbReference>
<dbReference type="SUPFAM" id="SSF46689">
    <property type="entry name" value="Homeodomain-like"/>
    <property type="match status" value="1"/>
</dbReference>